<dbReference type="CDD" id="cd08241">
    <property type="entry name" value="QOR1"/>
    <property type="match status" value="1"/>
</dbReference>
<dbReference type="Pfam" id="PF00107">
    <property type="entry name" value="ADH_zinc_N"/>
    <property type="match status" value="1"/>
</dbReference>
<dbReference type="SMART" id="SM00829">
    <property type="entry name" value="PKS_ER"/>
    <property type="match status" value="1"/>
</dbReference>
<protein>
    <submittedName>
        <fullName evidence="2">NADPH:quinone oxidoreductase family protein</fullName>
    </submittedName>
</protein>
<dbReference type="InterPro" id="IPR002364">
    <property type="entry name" value="Quin_OxRdtase/zeta-crystal_CS"/>
</dbReference>
<dbReference type="OrthoDB" id="4190732at2"/>
<dbReference type="InterPro" id="IPR020843">
    <property type="entry name" value="ER"/>
</dbReference>
<dbReference type="Gene3D" id="3.90.180.10">
    <property type="entry name" value="Medium-chain alcohol dehydrogenases, catalytic domain"/>
    <property type="match status" value="1"/>
</dbReference>
<proteinExistence type="predicted"/>
<dbReference type="InterPro" id="IPR051397">
    <property type="entry name" value="Zn-ADH-like_protein"/>
</dbReference>
<dbReference type="Gene3D" id="3.40.50.720">
    <property type="entry name" value="NAD(P)-binding Rossmann-like Domain"/>
    <property type="match status" value="1"/>
</dbReference>
<dbReference type="PANTHER" id="PTHR43677">
    <property type="entry name" value="SHORT-CHAIN DEHYDROGENASE/REDUCTASE"/>
    <property type="match status" value="1"/>
</dbReference>
<evidence type="ECO:0000313" key="2">
    <source>
        <dbReference type="EMBL" id="QEC47893.1"/>
    </source>
</evidence>
<dbReference type="SUPFAM" id="SSF51735">
    <property type="entry name" value="NAD(P)-binding Rossmann-fold domains"/>
    <property type="match status" value="1"/>
</dbReference>
<dbReference type="GO" id="GO:0008270">
    <property type="term" value="F:zinc ion binding"/>
    <property type="evidence" value="ECO:0007669"/>
    <property type="project" value="InterPro"/>
</dbReference>
<gene>
    <name evidence="2" type="ORF">FSW04_10145</name>
</gene>
<dbReference type="KEGG" id="bsol:FSW04_10145"/>
<evidence type="ECO:0000313" key="3">
    <source>
        <dbReference type="Proteomes" id="UP000321805"/>
    </source>
</evidence>
<sequence>MFAHMIYGFTGPEDVQWIEVPEPVAGGGVLVDVVAAGVSFADLLQTRGLYQMQVPVPYTPGMEAAGLVRSDRPDLGLAAGQRVAVLVSHGCWQEVLSAPPERVLRLPDEMSLEAGAAAPLNGLTVLLALETRAQARPGETLLVHGAAGGVGTAAIQLGRALGLRTIAVVSDEAKRAVALRSGAEHAVLDDGWLAAVRELIGDRAVDIVLDPVGGDRMTDSLRSLAPQGRVLVVGFSAGEIPTVKVNRLLLANTTVIGAASREYFEHHPESVANLWARLTELRQTAQLPDPPVRPYPFADAQGALRAIVEREATGKVVLSRQLSNGQPRHPPGA</sequence>
<dbReference type="RefSeq" id="WP_146918862.1">
    <property type="nucleotide sequence ID" value="NZ_CP042430.1"/>
</dbReference>
<dbReference type="InterPro" id="IPR013149">
    <property type="entry name" value="ADH-like_C"/>
</dbReference>
<dbReference type="InterPro" id="IPR013154">
    <property type="entry name" value="ADH-like_N"/>
</dbReference>
<dbReference type="AlphaFoldDB" id="A0A5B8U4B1"/>
<dbReference type="Proteomes" id="UP000321805">
    <property type="component" value="Chromosome"/>
</dbReference>
<keyword evidence="3" id="KW-1185">Reference proteome</keyword>
<dbReference type="EMBL" id="CP042430">
    <property type="protein sequence ID" value="QEC47893.1"/>
    <property type="molecule type" value="Genomic_DNA"/>
</dbReference>
<dbReference type="GO" id="GO:0016491">
    <property type="term" value="F:oxidoreductase activity"/>
    <property type="evidence" value="ECO:0007669"/>
    <property type="project" value="InterPro"/>
</dbReference>
<name>A0A5B8U4B1_9ACTN</name>
<dbReference type="InterPro" id="IPR036291">
    <property type="entry name" value="NAD(P)-bd_dom_sf"/>
</dbReference>
<dbReference type="SUPFAM" id="SSF50129">
    <property type="entry name" value="GroES-like"/>
    <property type="match status" value="1"/>
</dbReference>
<evidence type="ECO:0000259" key="1">
    <source>
        <dbReference type="SMART" id="SM00829"/>
    </source>
</evidence>
<accession>A0A5B8U4B1</accession>
<dbReference type="Pfam" id="PF08240">
    <property type="entry name" value="ADH_N"/>
    <property type="match status" value="1"/>
</dbReference>
<organism evidence="2 3">
    <name type="scientific">Baekduia soli</name>
    <dbReference type="NCBI Taxonomy" id="496014"/>
    <lineage>
        <taxon>Bacteria</taxon>
        <taxon>Bacillati</taxon>
        <taxon>Actinomycetota</taxon>
        <taxon>Thermoleophilia</taxon>
        <taxon>Solirubrobacterales</taxon>
        <taxon>Baekduiaceae</taxon>
        <taxon>Baekduia</taxon>
    </lineage>
</organism>
<dbReference type="InterPro" id="IPR011032">
    <property type="entry name" value="GroES-like_sf"/>
</dbReference>
<dbReference type="PROSITE" id="PS01162">
    <property type="entry name" value="QOR_ZETA_CRYSTAL"/>
    <property type="match status" value="1"/>
</dbReference>
<feature type="domain" description="Enoyl reductase (ER)" evidence="1">
    <location>
        <begin position="11"/>
        <end position="318"/>
    </location>
</feature>
<reference evidence="2 3" key="1">
    <citation type="journal article" date="2018" name="J. Microbiol.">
        <title>Baekduia soli gen. nov., sp. nov., a novel bacterium isolated from the soil of Baekdu Mountain and proposal of a novel family name, Baekduiaceae fam. nov.</title>
        <authorList>
            <person name="An D.S."/>
            <person name="Siddiqi M.Z."/>
            <person name="Kim K.H."/>
            <person name="Yu H.S."/>
            <person name="Im W.T."/>
        </authorList>
    </citation>
    <scope>NUCLEOTIDE SEQUENCE [LARGE SCALE GENOMIC DNA]</scope>
    <source>
        <strain evidence="2 3">BR7-21</strain>
    </source>
</reference>
<dbReference type="PANTHER" id="PTHR43677:SF4">
    <property type="entry name" value="QUINONE OXIDOREDUCTASE-LIKE PROTEIN 2"/>
    <property type="match status" value="1"/>
</dbReference>